<evidence type="ECO:0000313" key="2">
    <source>
        <dbReference type="Proteomes" id="UP000053927"/>
    </source>
</evidence>
<dbReference type="EMBL" id="JH687407">
    <property type="protein sequence ID" value="EIM79215.1"/>
    <property type="molecule type" value="Genomic_DNA"/>
</dbReference>
<dbReference type="AlphaFoldDB" id="R7RWM7"/>
<dbReference type="OrthoDB" id="107110at2759"/>
<dbReference type="eggNOG" id="ENOG502S6K1">
    <property type="taxonomic scope" value="Eukaryota"/>
</dbReference>
<dbReference type="Proteomes" id="UP000053927">
    <property type="component" value="Unassembled WGS sequence"/>
</dbReference>
<accession>R7RWM7</accession>
<name>R7RWM7_STEHR</name>
<reference evidence="2" key="1">
    <citation type="journal article" date="2012" name="Science">
        <title>The Paleozoic origin of enzymatic lignin decomposition reconstructed from 31 fungal genomes.</title>
        <authorList>
            <person name="Floudas D."/>
            <person name="Binder M."/>
            <person name="Riley R."/>
            <person name="Barry K."/>
            <person name="Blanchette R.A."/>
            <person name="Henrissat B."/>
            <person name="Martinez A.T."/>
            <person name="Otillar R."/>
            <person name="Spatafora J.W."/>
            <person name="Yadav J.S."/>
            <person name="Aerts A."/>
            <person name="Benoit I."/>
            <person name="Boyd A."/>
            <person name="Carlson A."/>
            <person name="Copeland A."/>
            <person name="Coutinho P.M."/>
            <person name="de Vries R.P."/>
            <person name="Ferreira P."/>
            <person name="Findley K."/>
            <person name="Foster B."/>
            <person name="Gaskell J."/>
            <person name="Glotzer D."/>
            <person name="Gorecki P."/>
            <person name="Heitman J."/>
            <person name="Hesse C."/>
            <person name="Hori C."/>
            <person name="Igarashi K."/>
            <person name="Jurgens J.A."/>
            <person name="Kallen N."/>
            <person name="Kersten P."/>
            <person name="Kohler A."/>
            <person name="Kuees U."/>
            <person name="Kumar T.K.A."/>
            <person name="Kuo A."/>
            <person name="LaButti K."/>
            <person name="Larrondo L.F."/>
            <person name="Lindquist E."/>
            <person name="Ling A."/>
            <person name="Lombard V."/>
            <person name="Lucas S."/>
            <person name="Lundell T."/>
            <person name="Martin R."/>
            <person name="McLaughlin D.J."/>
            <person name="Morgenstern I."/>
            <person name="Morin E."/>
            <person name="Murat C."/>
            <person name="Nagy L.G."/>
            <person name="Nolan M."/>
            <person name="Ohm R.A."/>
            <person name="Patyshakuliyeva A."/>
            <person name="Rokas A."/>
            <person name="Ruiz-Duenas F.J."/>
            <person name="Sabat G."/>
            <person name="Salamov A."/>
            <person name="Samejima M."/>
            <person name="Schmutz J."/>
            <person name="Slot J.C."/>
            <person name="St John F."/>
            <person name="Stenlid J."/>
            <person name="Sun H."/>
            <person name="Sun S."/>
            <person name="Syed K."/>
            <person name="Tsang A."/>
            <person name="Wiebenga A."/>
            <person name="Young D."/>
            <person name="Pisabarro A."/>
            <person name="Eastwood D.C."/>
            <person name="Martin F."/>
            <person name="Cullen D."/>
            <person name="Grigoriev I.V."/>
            <person name="Hibbett D.S."/>
        </authorList>
    </citation>
    <scope>NUCLEOTIDE SEQUENCE [LARGE SCALE GENOMIC DNA]</scope>
    <source>
        <strain evidence="2">FP-91666</strain>
    </source>
</reference>
<dbReference type="GeneID" id="18804235"/>
<dbReference type="PANTHER" id="PTHR33266:SF1">
    <property type="entry name" value="F-BOX DOMAIN-CONTAINING PROTEIN"/>
    <property type="match status" value="1"/>
</dbReference>
<protein>
    <submittedName>
        <fullName evidence="1">Uncharacterized protein</fullName>
    </submittedName>
</protein>
<dbReference type="RefSeq" id="XP_007311668.1">
    <property type="nucleotide sequence ID" value="XM_007311606.1"/>
</dbReference>
<evidence type="ECO:0000313" key="1">
    <source>
        <dbReference type="EMBL" id="EIM79215.1"/>
    </source>
</evidence>
<keyword evidence="2" id="KW-1185">Reference proteome</keyword>
<organism evidence="1 2">
    <name type="scientific">Stereum hirsutum (strain FP-91666)</name>
    <name type="common">White-rot fungus</name>
    <dbReference type="NCBI Taxonomy" id="721885"/>
    <lineage>
        <taxon>Eukaryota</taxon>
        <taxon>Fungi</taxon>
        <taxon>Dikarya</taxon>
        <taxon>Basidiomycota</taxon>
        <taxon>Agaricomycotina</taxon>
        <taxon>Agaricomycetes</taxon>
        <taxon>Russulales</taxon>
        <taxon>Stereaceae</taxon>
        <taxon>Stereum</taxon>
    </lineage>
</organism>
<gene>
    <name evidence="1" type="ORF">STEHIDRAFT_173203</name>
</gene>
<dbReference type="PANTHER" id="PTHR33266">
    <property type="entry name" value="CHROMOSOME 15, WHOLE GENOME SHOTGUN SEQUENCE"/>
    <property type="match status" value="1"/>
</dbReference>
<proteinExistence type="predicted"/>
<sequence length="908" mass="101181">MSSSMVTSIMALSGHSESDISPHVSDQAQVSDQELESITYDSISDEGHGRLDKLVLESTLIKRLLSHNVLVLGKSLKAADRVDVLIAICSTAVGQGMFEVDEDKATKLLSKYPKLGELVDSAWVAGRGFIEIRRIKVLRVDELRGASNIQRQPGEVLYEASIKATEHSWNQTFVGRANVALKNLIVRHYKTIRKAYAPHCAIVQSTGTEKSKTVDEFSKHDFVIPVNLRKPRTGGFPPSDEQVYNFLETGQLMALSPNLARVRINTFMFALFEKCEQVIMAAIQTQGGNPKIWLRDNGAAWFREKMSEGQTIHAQGEYRMAFYDDVVKRAVELYDDANIALKARSPSAVTVKGTSPEPIRFRGPTDSSVVDQAKSLVSHWGFGDKEERIHAPALYLAFDEAHSLSRPNEIRDTTKLSPLSHLGSILRSCRQLPLFAIFLSTTGNITQFFLPKEDDNSVRLENGELVLIPPFCALGWDQCCSPYPSQQMNLFEVSSLSYKARLGRPLFASRYASGEGLQGLEREQLLDGIVEFAAQKLIRFDLDSWPTQLNLDQELACLSARLPIEFMSSTLTPSTRAEQDQVAHHMRICLSVDEAFCKLTTLIPSEPIVSEGACLLMNDDRVAFNAPAALSHVISGFSVHQGDRGELVALLAFTIARDKVVRHNQIRDGVFGVVPFLRALITVPSEPTTPHSKPADIFVDIMKIKPSVCKSPDDMDRPLEAAFADVNLHFNHFVKQQEQNGLDEKTILRVHCSMRSGDGRQWPGWGFIFMQAKNDENHTATVQPSLFDSMDSVAMGFLKPGEILKTPIIRIVFALASRTPSISYVSTQKRGNFTSYDIWIAGLNPDVLAVISKEDQAIWDVLLSASRGWKKIYQHDDPITVSLMKNMSPMVSQDPDFWPFRPQTARAD</sequence>
<dbReference type="KEGG" id="shs:STEHIDRAFT_173203"/>